<evidence type="ECO:0000256" key="5">
    <source>
        <dbReference type="ARBA" id="ARBA00022989"/>
    </source>
</evidence>
<feature type="transmembrane region" description="Helical" evidence="7">
    <location>
        <begin position="71"/>
        <end position="92"/>
    </location>
</feature>
<dbReference type="InterPro" id="IPR050809">
    <property type="entry name" value="UgpAE/MalFG_permease"/>
</dbReference>
<keyword evidence="10" id="KW-1185">Reference proteome</keyword>
<feature type="transmembrane region" description="Helical" evidence="7">
    <location>
        <begin position="516"/>
        <end position="538"/>
    </location>
</feature>
<feature type="transmembrane region" description="Helical" evidence="7">
    <location>
        <begin position="473"/>
        <end position="495"/>
    </location>
</feature>
<dbReference type="RefSeq" id="WP_223403587.1">
    <property type="nucleotide sequence ID" value="NZ_JAGSHT010000005.1"/>
</dbReference>
<comment type="subcellular location">
    <subcellularLocation>
        <location evidence="1 7">Cell membrane</location>
        <topology evidence="1 7">Multi-pass membrane protein</topology>
    </subcellularLocation>
</comment>
<proteinExistence type="inferred from homology"/>
<dbReference type="PANTHER" id="PTHR43227:SF7">
    <property type="entry name" value="ARABINOOLIGOSACCHARIDES TRANSPORT SYSTEM PERMEASE PROTEIN ARAP"/>
    <property type="match status" value="1"/>
</dbReference>
<feature type="transmembrane region" description="Helical" evidence="7">
    <location>
        <begin position="581"/>
        <end position="600"/>
    </location>
</feature>
<dbReference type="Pfam" id="PF00528">
    <property type="entry name" value="BPD_transp_1"/>
    <property type="match status" value="2"/>
</dbReference>
<dbReference type="SUPFAM" id="SSF161098">
    <property type="entry name" value="MetI-like"/>
    <property type="match status" value="2"/>
</dbReference>
<evidence type="ECO:0000313" key="10">
    <source>
        <dbReference type="Proteomes" id="UP000826651"/>
    </source>
</evidence>
<dbReference type="CDD" id="cd06261">
    <property type="entry name" value="TM_PBP2"/>
    <property type="match status" value="2"/>
</dbReference>
<keyword evidence="6 7" id="KW-0472">Membrane</keyword>
<feature type="transmembrane region" description="Helical" evidence="7">
    <location>
        <begin position="198"/>
        <end position="217"/>
    </location>
</feature>
<dbReference type="InterPro" id="IPR000515">
    <property type="entry name" value="MetI-like"/>
</dbReference>
<evidence type="ECO:0000256" key="3">
    <source>
        <dbReference type="ARBA" id="ARBA00022475"/>
    </source>
</evidence>
<comment type="caution">
    <text evidence="9">The sequence shown here is derived from an EMBL/GenBank/DDBJ whole genome shotgun (WGS) entry which is preliminary data.</text>
</comment>
<keyword evidence="4 7" id="KW-0812">Transmembrane</keyword>
<protein>
    <submittedName>
        <fullName evidence="9">ABC transporter permease subunit</fullName>
    </submittedName>
</protein>
<keyword evidence="3" id="KW-1003">Cell membrane</keyword>
<evidence type="ECO:0000259" key="8">
    <source>
        <dbReference type="PROSITE" id="PS50928"/>
    </source>
</evidence>
<feature type="domain" description="ABC transmembrane type-1" evidence="8">
    <location>
        <begin position="67"/>
        <end position="276"/>
    </location>
</feature>
<feature type="transmembrane region" description="Helical" evidence="7">
    <location>
        <begin position="7"/>
        <end position="28"/>
    </location>
</feature>
<comment type="similarity">
    <text evidence="7">Belongs to the binding-protein-dependent transport system permease family.</text>
</comment>
<reference evidence="9 10" key="1">
    <citation type="submission" date="2021-04" db="EMBL/GenBank/DDBJ databases">
        <title>Ruania sp. nov., isolated from sandy soil of mangrove forest.</title>
        <authorList>
            <person name="Ge X."/>
            <person name="Huang R."/>
            <person name="Liu W."/>
        </authorList>
    </citation>
    <scope>NUCLEOTIDE SEQUENCE [LARGE SCALE GENOMIC DNA]</scope>
    <source>
        <strain evidence="9 10">N2-46</strain>
    </source>
</reference>
<evidence type="ECO:0000256" key="7">
    <source>
        <dbReference type="RuleBase" id="RU363032"/>
    </source>
</evidence>
<feature type="transmembrane region" description="Helical" evidence="7">
    <location>
        <begin position="436"/>
        <end position="461"/>
    </location>
</feature>
<evidence type="ECO:0000256" key="1">
    <source>
        <dbReference type="ARBA" id="ARBA00004651"/>
    </source>
</evidence>
<feature type="transmembrane region" description="Helical" evidence="7">
    <location>
        <begin position="104"/>
        <end position="121"/>
    </location>
</feature>
<feature type="transmembrane region" description="Helical" evidence="7">
    <location>
        <begin position="332"/>
        <end position="352"/>
    </location>
</feature>
<gene>
    <name evidence="9" type="ORF">KCQ71_05220</name>
</gene>
<evidence type="ECO:0000256" key="2">
    <source>
        <dbReference type="ARBA" id="ARBA00022448"/>
    </source>
</evidence>
<keyword evidence="5 7" id="KW-1133">Transmembrane helix</keyword>
<dbReference type="Proteomes" id="UP000826651">
    <property type="component" value="Unassembled WGS sequence"/>
</dbReference>
<feature type="domain" description="ABC transmembrane type-1" evidence="8">
    <location>
        <begin position="401"/>
        <end position="600"/>
    </location>
</feature>
<evidence type="ECO:0000313" key="9">
    <source>
        <dbReference type="EMBL" id="MBZ2195543.1"/>
    </source>
</evidence>
<dbReference type="EMBL" id="JAGSHT010000005">
    <property type="protein sequence ID" value="MBZ2195543.1"/>
    <property type="molecule type" value="Genomic_DNA"/>
</dbReference>
<feature type="transmembrane region" description="Helical" evidence="7">
    <location>
        <begin position="405"/>
        <end position="427"/>
    </location>
</feature>
<feature type="transmembrane region" description="Helical" evidence="7">
    <location>
        <begin position="257"/>
        <end position="284"/>
    </location>
</feature>
<dbReference type="PANTHER" id="PTHR43227">
    <property type="entry name" value="BLL4140 PROTEIN"/>
    <property type="match status" value="1"/>
</dbReference>
<organism evidence="9 10">
    <name type="scientific">Occultella gossypii</name>
    <dbReference type="NCBI Taxonomy" id="2800820"/>
    <lineage>
        <taxon>Bacteria</taxon>
        <taxon>Bacillati</taxon>
        <taxon>Actinomycetota</taxon>
        <taxon>Actinomycetes</taxon>
        <taxon>Micrococcales</taxon>
        <taxon>Ruaniaceae</taxon>
        <taxon>Occultella</taxon>
    </lineage>
</organism>
<dbReference type="Gene3D" id="1.10.3720.10">
    <property type="entry name" value="MetI-like"/>
    <property type="match status" value="2"/>
</dbReference>
<dbReference type="PROSITE" id="PS50928">
    <property type="entry name" value="ABC_TM1"/>
    <property type="match status" value="2"/>
</dbReference>
<accession>A0ABS7S5C6</accession>
<feature type="transmembrane region" description="Helical" evidence="7">
    <location>
        <begin position="149"/>
        <end position="171"/>
    </location>
</feature>
<name>A0ABS7S5C6_9MICO</name>
<keyword evidence="2 7" id="KW-0813">Transport</keyword>
<sequence>MRRSSLVYAAFLVPAVLLVLGLVAYPLIYSFVISMHSGSTFNIENSEYVGFANYKAFFADPNALLYTRNSFIRGFGGVIPSYIIGFLAALALNRATRGMRGLQVVVLLPFVISGPIAINTWKLVFDPITGVPAALGLDWGNLFANEQTVWPTLLFMNAWGSFQFYSILLLAGLQRIPTEQYEAVEVDGGGRLAKFRNVTMPALLPISAAICVFHFMGSFQEFNLIYLATGGGPLNATQTLATYAYQLGFGGGFSVGLAAATTFIAAVIMALTIGIMGLVGWLVIRAVGVARVKARVTAVASKAGDSFDLLLAPVTRRRAFGSAKLRPKRNRVIPVAALAFAIFSSIPTLYLLSQSFDGRPPGPGTARIFPAEFTLDNWISVLTSDAIWRGTATAPALIRNFGNSVLLVIVVTTGSVLVASLGGYALARWRGSVGRLVVNGFSGLLLFVQMIPGMILIFPLYLMAAKFGLLNPAGLMIILIAGGLPMALLYFRVYFAGSSREIEEAAAIDGAGALRTFFTIVVPNAASAIAAIAAFSLIGTWNEFLLSLTLVQDPASRTFPPAIAQFMRGNEFMQNTPPGGIAVLLLIPIIISAVLLALMLKQFTTAMAGGGTKG</sequence>
<dbReference type="InterPro" id="IPR035906">
    <property type="entry name" value="MetI-like_sf"/>
</dbReference>
<evidence type="ECO:0000256" key="4">
    <source>
        <dbReference type="ARBA" id="ARBA00022692"/>
    </source>
</evidence>
<evidence type="ECO:0000256" key="6">
    <source>
        <dbReference type="ARBA" id="ARBA00023136"/>
    </source>
</evidence>